<accession>A0ACB8YPA8</accession>
<gene>
    <name evidence="1" type="ORF">L1987_80819</name>
</gene>
<dbReference type="Proteomes" id="UP001056120">
    <property type="component" value="Linkage Group LG27"/>
</dbReference>
<reference evidence="2" key="1">
    <citation type="journal article" date="2022" name="Mol. Ecol. Resour.">
        <title>The genomes of chicory, endive, great burdock and yacon provide insights into Asteraceae palaeo-polyploidization history and plant inulin production.</title>
        <authorList>
            <person name="Fan W."/>
            <person name="Wang S."/>
            <person name="Wang H."/>
            <person name="Wang A."/>
            <person name="Jiang F."/>
            <person name="Liu H."/>
            <person name="Zhao H."/>
            <person name="Xu D."/>
            <person name="Zhang Y."/>
        </authorList>
    </citation>
    <scope>NUCLEOTIDE SEQUENCE [LARGE SCALE GENOMIC DNA]</scope>
    <source>
        <strain evidence="2">cv. Yunnan</strain>
    </source>
</reference>
<organism evidence="1 2">
    <name type="scientific">Smallanthus sonchifolius</name>
    <dbReference type="NCBI Taxonomy" id="185202"/>
    <lineage>
        <taxon>Eukaryota</taxon>
        <taxon>Viridiplantae</taxon>
        <taxon>Streptophyta</taxon>
        <taxon>Embryophyta</taxon>
        <taxon>Tracheophyta</taxon>
        <taxon>Spermatophyta</taxon>
        <taxon>Magnoliopsida</taxon>
        <taxon>eudicotyledons</taxon>
        <taxon>Gunneridae</taxon>
        <taxon>Pentapetalae</taxon>
        <taxon>asterids</taxon>
        <taxon>campanulids</taxon>
        <taxon>Asterales</taxon>
        <taxon>Asteraceae</taxon>
        <taxon>Asteroideae</taxon>
        <taxon>Heliantheae alliance</taxon>
        <taxon>Millerieae</taxon>
        <taxon>Smallanthus</taxon>
    </lineage>
</organism>
<sequence>MFVKFLCRLWSSTSVYLFPTIGGERRVCERCLFAAAARGVFCIGKKPLIRCHIILRFGGALISYETIQIFVLKMHISDKEM</sequence>
<evidence type="ECO:0000313" key="1">
    <source>
        <dbReference type="EMBL" id="KAI3687128.1"/>
    </source>
</evidence>
<reference evidence="1 2" key="2">
    <citation type="journal article" date="2022" name="Mol. Ecol. Resour.">
        <title>The genomes of chicory, endive, great burdock and yacon provide insights into Asteraceae paleo-polyploidization history and plant inulin production.</title>
        <authorList>
            <person name="Fan W."/>
            <person name="Wang S."/>
            <person name="Wang H."/>
            <person name="Wang A."/>
            <person name="Jiang F."/>
            <person name="Liu H."/>
            <person name="Zhao H."/>
            <person name="Xu D."/>
            <person name="Zhang Y."/>
        </authorList>
    </citation>
    <scope>NUCLEOTIDE SEQUENCE [LARGE SCALE GENOMIC DNA]</scope>
    <source>
        <strain evidence="2">cv. Yunnan</strain>
        <tissue evidence="1">Leaves</tissue>
    </source>
</reference>
<protein>
    <submittedName>
        <fullName evidence="1">Uncharacterized protein</fullName>
    </submittedName>
</protein>
<proteinExistence type="predicted"/>
<keyword evidence="2" id="KW-1185">Reference proteome</keyword>
<dbReference type="EMBL" id="CM042044">
    <property type="protein sequence ID" value="KAI3687128.1"/>
    <property type="molecule type" value="Genomic_DNA"/>
</dbReference>
<comment type="caution">
    <text evidence="1">The sequence shown here is derived from an EMBL/GenBank/DDBJ whole genome shotgun (WGS) entry which is preliminary data.</text>
</comment>
<evidence type="ECO:0000313" key="2">
    <source>
        <dbReference type="Proteomes" id="UP001056120"/>
    </source>
</evidence>
<name>A0ACB8YPA8_9ASTR</name>